<dbReference type="Proteomes" id="UP000199069">
    <property type="component" value="Unassembled WGS sequence"/>
</dbReference>
<organism evidence="1 2">
    <name type="scientific">Rhodotorula toruloides</name>
    <name type="common">Yeast</name>
    <name type="synonym">Rhodosporidium toruloides</name>
    <dbReference type="NCBI Taxonomy" id="5286"/>
    <lineage>
        <taxon>Eukaryota</taxon>
        <taxon>Fungi</taxon>
        <taxon>Dikarya</taxon>
        <taxon>Basidiomycota</taxon>
        <taxon>Pucciniomycotina</taxon>
        <taxon>Microbotryomycetes</taxon>
        <taxon>Sporidiobolales</taxon>
        <taxon>Sporidiobolaceae</taxon>
        <taxon>Rhodotorula</taxon>
    </lineage>
</organism>
<reference evidence="1 2" key="1">
    <citation type="submission" date="2015-07" db="EMBL/GenBank/DDBJ databases">
        <authorList>
            <person name="Cajimat M.N.B."/>
            <person name="Milazzo M.L."/>
            <person name="Fulhorst C.F."/>
        </authorList>
    </citation>
    <scope>NUCLEOTIDE SEQUENCE [LARGE SCALE GENOMIC DNA]</scope>
    <source>
        <strain evidence="1">Single colony</strain>
    </source>
</reference>
<proteinExistence type="predicted"/>
<evidence type="ECO:0000313" key="1">
    <source>
        <dbReference type="EMBL" id="CTR08236.1"/>
    </source>
</evidence>
<evidence type="ECO:0000313" key="2">
    <source>
        <dbReference type="Proteomes" id="UP000199069"/>
    </source>
</evidence>
<name>A0A0K3CM08_RHOTO</name>
<keyword evidence="2" id="KW-1185">Reference proteome</keyword>
<dbReference type="EMBL" id="CWKI01000007">
    <property type="protein sequence ID" value="CTR08236.1"/>
    <property type="molecule type" value="Genomic_DNA"/>
</dbReference>
<gene>
    <name evidence="1" type="primary">FGENESH: predicted gene_7.482</name>
    <name evidence="1" type="ORF">BN2166_0040970</name>
</gene>
<sequence>MRRTGDTATALRGLMERHQHTALGRVLATRHELHPRRRQQLVSLKLGSCPHLSAQFSATCPDFAAC</sequence>
<protein>
    <submittedName>
        <fullName evidence="1">FGENESH: predicted gene_7.482 protein</fullName>
    </submittedName>
</protein>
<dbReference type="AlphaFoldDB" id="A0A0K3CM08"/>
<accession>A0A0K3CM08</accession>